<dbReference type="OrthoDB" id="3774233at2759"/>
<organism evidence="2 3">
    <name type="scientific">Paraphoma chrysanthemicola</name>
    <dbReference type="NCBI Taxonomy" id="798071"/>
    <lineage>
        <taxon>Eukaryota</taxon>
        <taxon>Fungi</taxon>
        <taxon>Dikarya</taxon>
        <taxon>Ascomycota</taxon>
        <taxon>Pezizomycotina</taxon>
        <taxon>Dothideomycetes</taxon>
        <taxon>Pleosporomycetidae</taxon>
        <taxon>Pleosporales</taxon>
        <taxon>Pleosporineae</taxon>
        <taxon>Phaeosphaeriaceae</taxon>
        <taxon>Paraphoma</taxon>
    </lineage>
</organism>
<evidence type="ECO:0000256" key="1">
    <source>
        <dbReference type="SAM" id="SignalP"/>
    </source>
</evidence>
<feature type="signal peptide" evidence="1">
    <location>
        <begin position="1"/>
        <end position="19"/>
    </location>
</feature>
<name>A0A8K0QW50_9PLEO</name>
<protein>
    <submittedName>
        <fullName evidence="2">Uncharacterized protein</fullName>
    </submittedName>
</protein>
<sequence>MMRQLPFSLLLLCAHLAAASDMVSPKSIKVQLFAAPAFVSEVSVDAPNNQCLSLDNNLIDGSVQSVLVGGHDVASVIKRDDSWSCRFFGEYECKDNGGDYLTIPDGVNSLASIGWGTRIHSLRCRNFALPGP</sequence>
<reference evidence="2" key="1">
    <citation type="journal article" date="2021" name="Nat. Commun.">
        <title>Genetic determinants of endophytism in the Arabidopsis root mycobiome.</title>
        <authorList>
            <person name="Mesny F."/>
            <person name="Miyauchi S."/>
            <person name="Thiergart T."/>
            <person name="Pickel B."/>
            <person name="Atanasova L."/>
            <person name="Karlsson M."/>
            <person name="Huettel B."/>
            <person name="Barry K.W."/>
            <person name="Haridas S."/>
            <person name="Chen C."/>
            <person name="Bauer D."/>
            <person name="Andreopoulos W."/>
            <person name="Pangilinan J."/>
            <person name="LaButti K."/>
            <person name="Riley R."/>
            <person name="Lipzen A."/>
            <person name="Clum A."/>
            <person name="Drula E."/>
            <person name="Henrissat B."/>
            <person name="Kohler A."/>
            <person name="Grigoriev I.V."/>
            <person name="Martin F.M."/>
            <person name="Hacquard S."/>
        </authorList>
    </citation>
    <scope>NUCLEOTIDE SEQUENCE</scope>
    <source>
        <strain evidence="2">MPI-SDFR-AT-0120</strain>
    </source>
</reference>
<accession>A0A8K0QW50</accession>
<feature type="chain" id="PRO_5035480590" evidence="1">
    <location>
        <begin position="20"/>
        <end position="132"/>
    </location>
</feature>
<evidence type="ECO:0000313" key="2">
    <source>
        <dbReference type="EMBL" id="KAH7071067.1"/>
    </source>
</evidence>
<proteinExistence type="predicted"/>
<evidence type="ECO:0000313" key="3">
    <source>
        <dbReference type="Proteomes" id="UP000813461"/>
    </source>
</evidence>
<dbReference type="AlphaFoldDB" id="A0A8K0QW50"/>
<keyword evidence="3" id="KW-1185">Reference proteome</keyword>
<dbReference type="Proteomes" id="UP000813461">
    <property type="component" value="Unassembled WGS sequence"/>
</dbReference>
<dbReference type="EMBL" id="JAGMVJ010000025">
    <property type="protein sequence ID" value="KAH7071067.1"/>
    <property type="molecule type" value="Genomic_DNA"/>
</dbReference>
<gene>
    <name evidence="2" type="ORF">FB567DRAFT_214206</name>
</gene>
<comment type="caution">
    <text evidence="2">The sequence shown here is derived from an EMBL/GenBank/DDBJ whole genome shotgun (WGS) entry which is preliminary data.</text>
</comment>
<keyword evidence="1" id="KW-0732">Signal</keyword>